<evidence type="ECO:0000256" key="1">
    <source>
        <dbReference type="ARBA" id="ARBA00022670"/>
    </source>
</evidence>
<comment type="cofactor">
    <cofactor evidence="6">
        <name>Zn(2+)</name>
        <dbReference type="ChEBI" id="CHEBI:29105"/>
    </cofactor>
    <text evidence="6">Binds 1 zinc ion per subunit.</text>
</comment>
<dbReference type="GO" id="GO:0016020">
    <property type="term" value="C:membrane"/>
    <property type="evidence" value="ECO:0007669"/>
    <property type="project" value="TreeGrafter"/>
</dbReference>
<dbReference type="GO" id="GO:0051603">
    <property type="term" value="P:proteolysis involved in protein catabolic process"/>
    <property type="evidence" value="ECO:0007669"/>
    <property type="project" value="TreeGrafter"/>
</dbReference>
<evidence type="ECO:0000256" key="4">
    <source>
        <dbReference type="ARBA" id="ARBA00022833"/>
    </source>
</evidence>
<accession>A0A6G7PXD2</accession>
<evidence type="ECO:0000256" key="6">
    <source>
        <dbReference type="RuleBase" id="RU003983"/>
    </source>
</evidence>
<reference evidence="7 8" key="1">
    <citation type="submission" date="2020-02" db="EMBL/GenBank/DDBJ databases">
        <title>Genome analysis of Thermosulfuriphilus ammonigenes ST65T, an anaerobic thermophilic chemolithoautotrophic bacterium isolated from a deep-sea hydrothermal vent.</title>
        <authorList>
            <person name="Slobodkina G."/>
            <person name="Allioux M."/>
            <person name="Merkel A."/>
            <person name="Alain K."/>
            <person name="Jebbar M."/>
            <person name="Slobodkin A."/>
        </authorList>
    </citation>
    <scope>NUCLEOTIDE SEQUENCE [LARGE SCALE GENOMIC DNA]</scope>
    <source>
        <strain evidence="7 8">ST65</strain>
    </source>
</reference>
<dbReference type="GO" id="GO:0046872">
    <property type="term" value="F:metal ion binding"/>
    <property type="evidence" value="ECO:0007669"/>
    <property type="project" value="UniProtKB-KW"/>
</dbReference>
<dbReference type="EMBL" id="CP048877">
    <property type="protein sequence ID" value="QIJ72349.1"/>
    <property type="molecule type" value="Genomic_DNA"/>
</dbReference>
<dbReference type="GO" id="GO:0004222">
    <property type="term" value="F:metalloendopeptidase activity"/>
    <property type="evidence" value="ECO:0007669"/>
    <property type="project" value="InterPro"/>
</dbReference>
<dbReference type="CDD" id="cd07331">
    <property type="entry name" value="M48C_Oma1_like"/>
    <property type="match status" value="1"/>
</dbReference>
<evidence type="ECO:0000256" key="5">
    <source>
        <dbReference type="ARBA" id="ARBA00023049"/>
    </source>
</evidence>
<protein>
    <submittedName>
        <fullName evidence="7">M48 family metallopeptidase</fullName>
    </submittedName>
</protein>
<dbReference type="RefSeq" id="WP_166032567.1">
    <property type="nucleotide sequence ID" value="NZ_CP048877.1"/>
</dbReference>
<sequence>MEDPLISLFKAPQRVLLPAFCLFFFAACATAPVTGRQQLILIDSQTEQALGLEAYENILKEAKISQDPQINALIQRVGWRIAEATGRDDFAWEFKVIEAPKTINAFCLPGGKVFVYTGLLSVTENEAGLATVIGHEVAHAIARHGAERLSLVLLADMGEKALSSFLNLKDPLTRRLFYTAYGIGTNLGLILPYSRKQELEADEIGLFLMARAGYDPREALRFWEKMLELDKRRPQPPPFLATHPPDEVRLRHLGELLPRALQLYRALRLPETTFSSLGGGHGSKMFVS</sequence>
<dbReference type="InterPro" id="IPR051156">
    <property type="entry name" value="Mito/Outer_Membr_Metalloprot"/>
</dbReference>
<organism evidence="7 8">
    <name type="scientific">Thermosulfuriphilus ammonigenes</name>
    <dbReference type="NCBI Taxonomy" id="1936021"/>
    <lineage>
        <taxon>Bacteria</taxon>
        <taxon>Pseudomonadati</taxon>
        <taxon>Thermodesulfobacteriota</taxon>
        <taxon>Thermodesulfobacteria</taxon>
        <taxon>Thermodesulfobacteriales</taxon>
        <taxon>Thermodesulfobacteriaceae</taxon>
        <taxon>Thermosulfuriphilus</taxon>
    </lineage>
</organism>
<evidence type="ECO:0000313" key="8">
    <source>
        <dbReference type="Proteomes" id="UP000502179"/>
    </source>
</evidence>
<dbReference type="PANTHER" id="PTHR22726:SF1">
    <property type="entry name" value="METALLOENDOPEPTIDASE OMA1, MITOCHONDRIAL"/>
    <property type="match status" value="1"/>
</dbReference>
<gene>
    <name evidence="7" type="ORF">G4V39_08715</name>
</gene>
<dbReference type="PANTHER" id="PTHR22726">
    <property type="entry name" value="METALLOENDOPEPTIDASE OMA1"/>
    <property type="match status" value="1"/>
</dbReference>
<comment type="similarity">
    <text evidence="6">Belongs to the peptidase M48 family.</text>
</comment>
<keyword evidence="3 6" id="KW-0378">Hydrolase</keyword>
<proteinExistence type="inferred from homology"/>
<dbReference type="Pfam" id="PF01435">
    <property type="entry name" value="Peptidase_M48"/>
    <property type="match status" value="1"/>
</dbReference>
<keyword evidence="8" id="KW-1185">Reference proteome</keyword>
<keyword evidence="4 6" id="KW-0862">Zinc</keyword>
<evidence type="ECO:0000256" key="3">
    <source>
        <dbReference type="ARBA" id="ARBA00022801"/>
    </source>
</evidence>
<dbReference type="Proteomes" id="UP000502179">
    <property type="component" value="Chromosome"/>
</dbReference>
<name>A0A6G7PXD2_9BACT</name>
<evidence type="ECO:0000256" key="2">
    <source>
        <dbReference type="ARBA" id="ARBA00022723"/>
    </source>
</evidence>
<dbReference type="AlphaFoldDB" id="A0A6G7PXD2"/>
<keyword evidence="5 6" id="KW-0482">Metalloprotease</keyword>
<dbReference type="Gene3D" id="3.30.2010.10">
    <property type="entry name" value="Metalloproteases ('zincins'), catalytic domain"/>
    <property type="match status" value="1"/>
</dbReference>
<evidence type="ECO:0000313" key="7">
    <source>
        <dbReference type="EMBL" id="QIJ72349.1"/>
    </source>
</evidence>
<dbReference type="KEGG" id="tav:G4V39_08715"/>
<dbReference type="InterPro" id="IPR001915">
    <property type="entry name" value="Peptidase_M48"/>
</dbReference>
<keyword evidence="1 6" id="KW-0645">Protease</keyword>
<keyword evidence="2" id="KW-0479">Metal-binding</keyword>